<dbReference type="InterPro" id="IPR051465">
    <property type="entry name" value="Cell_Envelope_Struct_Comp"/>
</dbReference>
<dbReference type="Proteomes" id="UP000092573">
    <property type="component" value="Chromosome"/>
</dbReference>
<feature type="compositionally biased region" description="Low complexity" evidence="1">
    <location>
        <begin position="281"/>
        <end position="293"/>
    </location>
</feature>
<organism evidence="3 4">
    <name type="scientific">Paenibacillus yonginensis</name>
    <dbReference type="NCBI Taxonomy" id="1462996"/>
    <lineage>
        <taxon>Bacteria</taxon>
        <taxon>Bacillati</taxon>
        <taxon>Bacillota</taxon>
        <taxon>Bacilli</taxon>
        <taxon>Bacillales</taxon>
        <taxon>Paenibacillaceae</taxon>
        <taxon>Paenibacillus</taxon>
    </lineage>
</organism>
<dbReference type="Pfam" id="PF02368">
    <property type="entry name" value="Big_2"/>
    <property type="match status" value="1"/>
</dbReference>
<dbReference type="InterPro" id="IPR003343">
    <property type="entry name" value="Big_2"/>
</dbReference>
<reference evidence="3 4" key="1">
    <citation type="submission" date="2016-01" db="EMBL/GenBank/DDBJ databases">
        <title>Complete Genome Sequence of Paenibacillus yonginensis DCY84, a novel Plant Growth-Promoting Bacteria with Elicitation of Induced Systemic Resistance.</title>
        <authorList>
            <person name="Kim Y.J."/>
            <person name="Yang D.C."/>
            <person name="Sukweenadhi J."/>
        </authorList>
    </citation>
    <scope>NUCLEOTIDE SEQUENCE [LARGE SCALE GENOMIC DNA]</scope>
    <source>
        <strain evidence="3 4">DCY84</strain>
    </source>
</reference>
<feature type="domain" description="SLH" evidence="2">
    <location>
        <begin position="439"/>
        <end position="502"/>
    </location>
</feature>
<dbReference type="Gene3D" id="2.60.40.1080">
    <property type="match status" value="1"/>
</dbReference>
<dbReference type="InterPro" id="IPR008964">
    <property type="entry name" value="Invasin/intimin_cell_adhesion"/>
</dbReference>
<feature type="compositionally biased region" description="Polar residues" evidence="1">
    <location>
        <begin position="254"/>
        <end position="264"/>
    </location>
</feature>
<gene>
    <name evidence="3" type="ORF">AWM70_15785</name>
</gene>
<evidence type="ECO:0000256" key="1">
    <source>
        <dbReference type="SAM" id="MobiDB-lite"/>
    </source>
</evidence>
<dbReference type="Pfam" id="PF00395">
    <property type="entry name" value="SLH"/>
    <property type="match status" value="3"/>
</dbReference>
<dbReference type="PANTHER" id="PTHR43308">
    <property type="entry name" value="OUTER MEMBRANE PROTEIN ALPHA-RELATED"/>
    <property type="match status" value="1"/>
</dbReference>
<accession>A0A1B1N367</accession>
<evidence type="ECO:0000259" key="2">
    <source>
        <dbReference type="PROSITE" id="PS51272"/>
    </source>
</evidence>
<dbReference type="PANTHER" id="PTHR43308:SF5">
    <property type="entry name" value="S-LAYER PROTEIN _ PEPTIDOGLYCAN ENDO-BETA-N-ACETYLGLUCOSAMINIDASE"/>
    <property type="match status" value="1"/>
</dbReference>
<keyword evidence="4" id="KW-1185">Reference proteome</keyword>
<protein>
    <recommendedName>
        <fullName evidence="2">SLH domain-containing protein</fullName>
    </recommendedName>
</protein>
<dbReference type="AlphaFoldDB" id="A0A1B1N367"/>
<dbReference type="PROSITE" id="PS51272">
    <property type="entry name" value="SLH"/>
    <property type="match status" value="3"/>
</dbReference>
<evidence type="ECO:0000313" key="4">
    <source>
        <dbReference type="Proteomes" id="UP000092573"/>
    </source>
</evidence>
<dbReference type="SUPFAM" id="SSF49373">
    <property type="entry name" value="Invasin/intimin cell-adhesion fragments"/>
    <property type="match status" value="1"/>
</dbReference>
<dbReference type="KEGG" id="pyg:AWM70_15785"/>
<dbReference type="STRING" id="1462996.AWM70_15785"/>
<dbReference type="InterPro" id="IPR001119">
    <property type="entry name" value="SLH_dom"/>
</dbReference>
<dbReference type="SMART" id="SM00635">
    <property type="entry name" value="BID_2"/>
    <property type="match status" value="1"/>
</dbReference>
<feature type="region of interest" description="Disordered" evidence="1">
    <location>
        <begin position="252"/>
        <end position="296"/>
    </location>
</feature>
<sequence length="642" mass="68850">MWVGKPKDLVVNDNSNTIRGLDNRMEYSVDNGQNYTSVEPGTAPLFAGAQTVMVRYKADQTNGYGEGEPETYTFTTDEITEAKKITGIYVPSGMPVEDIPLPEQTDIVLNGVIPAKADVVWNREGSNYNDEAEGTYTFYGTITPPEGAANGQDIQASAEVTVQKPIPAEVMTGIVLDDTSYRLEVGTMHSTVTTAVYSSGRQETVTEGLKYTSSHPEIATVNDKGMVTGLMPGQTEITVSYSGFEAKAEAEVWTSHTGPLNPTDPTIPGNPSGPVQSPGTSSPSQPEKQQPSPGSVVIFCGQGGCTANLGEELTAEIPAQAAGKGFTLQMKKVEPGPGILPVSMELLSPVFELTKSFEGRFLEPITLHFRFQSSNIGTKRKPALFYYNETAGKWVEIEGKVSGSVFTAEVDHFTKFAVFSKADEILDHEKSDQSGPPENPVAVFTDTTGHWAADPISKAAQLHIVGGFPDGRFRPDQPITRAEFTVMLARALGLNLSEIEAEDGAKFTDLSAVPEWAVPAVRQASAIKLVYGLEDGTFRPNTLISRAEMLTMLVRAAGQFPTGGVNAPVPSGEEETNAAVKKDNEGVPIPFTDAENIPAWAEPFIGNAWKIGLVQGREGGRLEPGAAATRAEAVTMILRLLR</sequence>
<dbReference type="EMBL" id="CP014167">
    <property type="protein sequence ID" value="ANS75867.1"/>
    <property type="molecule type" value="Genomic_DNA"/>
</dbReference>
<proteinExistence type="predicted"/>
<feature type="domain" description="SLH" evidence="2">
    <location>
        <begin position="588"/>
        <end position="642"/>
    </location>
</feature>
<evidence type="ECO:0000313" key="3">
    <source>
        <dbReference type="EMBL" id="ANS75867.1"/>
    </source>
</evidence>
<name>A0A1B1N367_9BACL</name>
<feature type="domain" description="SLH" evidence="2">
    <location>
        <begin position="504"/>
        <end position="567"/>
    </location>
</feature>